<name>A0A5D4JPC8_9ACTN</name>
<dbReference type="Gene3D" id="3.40.630.30">
    <property type="match status" value="1"/>
</dbReference>
<dbReference type="InterPro" id="IPR000182">
    <property type="entry name" value="GNAT_dom"/>
</dbReference>
<organism evidence="2 3">
    <name type="scientific">Streptomyces parvus</name>
    <dbReference type="NCBI Taxonomy" id="66428"/>
    <lineage>
        <taxon>Bacteria</taxon>
        <taxon>Bacillati</taxon>
        <taxon>Actinomycetota</taxon>
        <taxon>Actinomycetes</taxon>
        <taxon>Kitasatosporales</taxon>
        <taxon>Streptomycetaceae</taxon>
        <taxon>Streptomyces</taxon>
    </lineage>
</organism>
<sequence>MTADRPGGFAVAAARAEDIVTLGAWAHEESWNPGLHDGGVFFATDPGGFLFGRLDGEPVTSVSVVRYGSAYGFLGFYLTRPHLRGQGYGLRTWQAGTARLAGRTVGLDGVPAQQDNYRRSGFRTCWSNARYEGTPPPDIAPPPGTTLIDARSVPFDLLAAYDRRYFPAARDTFLAAWLTAPGRTALAAVRDGELQGLGVLRACRAASRIGPLYAASPAVAASLVSALAATAPDTAVAIDVPDVNPAAVRLAGELGLTPSFDTARMYSGPEPAIDRPGLYGITSLELG</sequence>
<dbReference type="SUPFAM" id="SSF55729">
    <property type="entry name" value="Acyl-CoA N-acyltransferases (Nat)"/>
    <property type="match status" value="1"/>
</dbReference>
<dbReference type="AlphaFoldDB" id="A0A5D4JPC8"/>
<accession>A0A5D4JPC8</accession>
<feature type="domain" description="N-acetyltransferase" evidence="1">
    <location>
        <begin position="9"/>
        <end position="154"/>
    </location>
</feature>
<comment type="caution">
    <text evidence="2">The sequence shown here is derived from an EMBL/GenBank/DDBJ whole genome shotgun (WGS) entry which is preliminary data.</text>
</comment>
<dbReference type="InterPro" id="IPR016181">
    <property type="entry name" value="Acyl_CoA_acyltransferase"/>
</dbReference>
<dbReference type="InterPro" id="IPR052729">
    <property type="entry name" value="Acyl/Acetyltrans_Enzymes"/>
</dbReference>
<keyword evidence="2" id="KW-0808">Transferase</keyword>
<protein>
    <submittedName>
        <fullName evidence="2">GNAT family N-acetyltransferase</fullName>
    </submittedName>
</protein>
<dbReference type="Proteomes" id="UP000323242">
    <property type="component" value="Unassembled WGS sequence"/>
</dbReference>
<dbReference type="PANTHER" id="PTHR47237:SF1">
    <property type="entry name" value="SLL0310 PROTEIN"/>
    <property type="match status" value="1"/>
</dbReference>
<dbReference type="GO" id="GO:0016747">
    <property type="term" value="F:acyltransferase activity, transferring groups other than amino-acyl groups"/>
    <property type="evidence" value="ECO:0007669"/>
    <property type="project" value="InterPro"/>
</dbReference>
<gene>
    <name evidence="2" type="ORF">FY004_05995</name>
</gene>
<reference evidence="2 3" key="1">
    <citation type="submission" date="2019-08" db="EMBL/GenBank/DDBJ databases">
        <title>Draft genome for granaticin producer strain Streptomyces parvus C05.</title>
        <authorList>
            <person name="Gonzalez-Pimentel J.L."/>
        </authorList>
    </citation>
    <scope>NUCLEOTIDE SEQUENCE [LARGE SCALE GENOMIC DNA]</scope>
    <source>
        <strain evidence="2 3">C05</strain>
    </source>
</reference>
<evidence type="ECO:0000259" key="1">
    <source>
        <dbReference type="PROSITE" id="PS51186"/>
    </source>
</evidence>
<dbReference type="Gene3D" id="3.40.630.90">
    <property type="match status" value="1"/>
</dbReference>
<evidence type="ECO:0000313" key="2">
    <source>
        <dbReference type="EMBL" id="TYR65513.1"/>
    </source>
</evidence>
<keyword evidence="3" id="KW-1185">Reference proteome</keyword>
<dbReference type="InterPro" id="IPR041496">
    <property type="entry name" value="YitH/HolE_GNAT"/>
</dbReference>
<dbReference type="Pfam" id="PF00583">
    <property type="entry name" value="Acetyltransf_1"/>
    <property type="match status" value="1"/>
</dbReference>
<proteinExistence type="predicted"/>
<dbReference type="PROSITE" id="PS51186">
    <property type="entry name" value="GNAT"/>
    <property type="match status" value="1"/>
</dbReference>
<dbReference type="Pfam" id="PF18014">
    <property type="entry name" value="Acetyltransf_18"/>
    <property type="match status" value="1"/>
</dbReference>
<evidence type="ECO:0000313" key="3">
    <source>
        <dbReference type="Proteomes" id="UP000323242"/>
    </source>
</evidence>
<dbReference type="PANTHER" id="PTHR47237">
    <property type="entry name" value="SLL0310 PROTEIN"/>
    <property type="match status" value="1"/>
</dbReference>
<dbReference type="EMBL" id="VSZQ01000021">
    <property type="protein sequence ID" value="TYR65513.1"/>
    <property type="molecule type" value="Genomic_DNA"/>
</dbReference>